<dbReference type="CDD" id="cd02440">
    <property type="entry name" value="AdoMet_MTases"/>
    <property type="match status" value="1"/>
</dbReference>
<name>F0XQD2_GROCL</name>
<dbReference type="GO" id="GO:0008168">
    <property type="term" value="F:methyltransferase activity"/>
    <property type="evidence" value="ECO:0007669"/>
    <property type="project" value="UniProtKB-KW"/>
</dbReference>
<keyword evidence="3" id="KW-0489">Methyltransferase</keyword>
<dbReference type="STRING" id="655863.F0XQD2"/>
<protein>
    <submittedName>
        <fullName evidence="3">Umta methyltransferase family protein</fullName>
    </submittedName>
</protein>
<dbReference type="PANTHER" id="PTHR43591">
    <property type="entry name" value="METHYLTRANSFERASE"/>
    <property type="match status" value="1"/>
</dbReference>
<dbReference type="GeneID" id="25981041"/>
<evidence type="ECO:0000256" key="2">
    <source>
        <dbReference type="SAM" id="MobiDB-lite"/>
    </source>
</evidence>
<gene>
    <name evidence="3" type="ORF">CMQ_7491</name>
</gene>
<dbReference type="HOGENOM" id="CLU_010595_2_3_1"/>
<dbReference type="PANTHER" id="PTHR43591:SF31">
    <property type="entry name" value="LAEA-LIKE, PUTATIVE (AFU_ORTHOLOGUE AFUA_8G01930)-RELATED"/>
    <property type="match status" value="1"/>
</dbReference>
<proteinExistence type="inferred from homology"/>
<dbReference type="Proteomes" id="UP000007796">
    <property type="component" value="Unassembled WGS sequence"/>
</dbReference>
<dbReference type="RefSeq" id="XP_014169971.1">
    <property type="nucleotide sequence ID" value="XM_014314496.1"/>
</dbReference>
<reference evidence="3 4" key="1">
    <citation type="journal article" date="2011" name="Proc. Natl. Acad. Sci. U.S.A.">
        <title>Genome and transcriptome analyses of the mountain pine beetle-fungal symbiont Grosmannia clavigera, a lodgepole pine pathogen.</title>
        <authorList>
            <person name="DiGuistini S."/>
            <person name="Wang Y."/>
            <person name="Liao N.Y."/>
            <person name="Taylor G."/>
            <person name="Tanguay P."/>
            <person name="Feau N."/>
            <person name="Henrissat B."/>
            <person name="Chan S.K."/>
            <person name="Hesse-Orce U."/>
            <person name="Alamouti S.M."/>
            <person name="Tsui C.K.M."/>
            <person name="Docking R.T."/>
            <person name="Levasseur A."/>
            <person name="Haridas S."/>
            <person name="Robertson G."/>
            <person name="Birol I."/>
            <person name="Holt R.A."/>
            <person name="Marra M.A."/>
            <person name="Hamelin R.C."/>
            <person name="Hirst M."/>
            <person name="Jones S.J.M."/>
            <person name="Bohlmann J."/>
            <person name="Breuil C."/>
        </authorList>
    </citation>
    <scope>NUCLEOTIDE SEQUENCE [LARGE SCALE GENOMIC DNA]</scope>
    <source>
        <strain evidence="4">kw1407 / UAMH 11150</strain>
    </source>
</reference>
<feature type="compositionally biased region" description="Acidic residues" evidence="2">
    <location>
        <begin position="27"/>
        <end position="45"/>
    </location>
</feature>
<dbReference type="OrthoDB" id="2013972at2759"/>
<comment type="similarity">
    <text evidence="1">Belongs to the methyltransferase superfamily. LaeA methyltransferase family.</text>
</comment>
<feature type="region of interest" description="Disordered" evidence="2">
    <location>
        <begin position="26"/>
        <end position="51"/>
    </location>
</feature>
<dbReference type="EMBL" id="GL629801">
    <property type="protein sequence ID" value="EFX00489.1"/>
    <property type="molecule type" value="Genomic_DNA"/>
</dbReference>
<keyword evidence="4" id="KW-1185">Reference proteome</keyword>
<dbReference type="InterPro" id="IPR029063">
    <property type="entry name" value="SAM-dependent_MTases_sf"/>
</dbReference>
<dbReference type="Pfam" id="PF13489">
    <property type="entry name" value="Methyltransf_23"/>
    <property type="match status" value="1"/>
</dbReference>
<dbReference type="GO" id="GO:0032259">
    <property type="term" value="P:methylation"/>
    <property type="evidence" value="ECO:0007669"/>
    <property type="project" value="UniProtKB-KW"/>
</dbReference>
<accession>F0XQD2</accession>
<dbReference type="SUPFAM" id="SSF53335">
    <property type="entry name" value="S-adenosyl-L-methionine-dependent methyltransferases"/>
    <property type="match status" value="1"/>
</dbReference>
<evidence type="ECO:0000313" key="3">
    <source>
        <dbReference type="EMBL" id="EFX00489.1"/>
    </source>
</evidence>
<dbReference type="AlphaFoldDB" id="F0XQD2"/>
<dbReference type="eggNOG" id="ENOG502QSKG">
    <property type="taxonomic scope" value="Eukaryota"/>
</dbReference>
<evidence type="ECO:0000313" key="4">
    <source>
        <dbReference type="Proteomes" id="UP000007796"/>
    </source>
</evidence>
<evidence type="ECO:0000256" key="1">
    <source>
        <dbReference type="ARBA" id="ARBA00038158"/>
    </source>
</evidence>
<sequence length="329" mass="37391">MTDVPTTSATLAMALSPIPVAVAQGTTEEEEAIQVDDERDDDPGYDDGSSFQVRPLNRRHHIYRLVLNGELHLAPIGEHPQRVLDLGTGTGIWSMDFADQYPSAEVIGTDLSPIQPRWTPPNCTFEVDDFEEEWVYRRKFDYIHARELGGCIGDANQLFRRAFENLTSGGHFEIQTVYAKFLSYDGTDKQAKDAQFWMENICAGARKFGKPLDSTPEWLEKIKAAGFIDVQQDIRIVCEKFLFTDPTVLIRLKIPIGAWPKDAHLKEIGRYQIVQEKKVIDSYTPGIFCNILGWTQDEIAVLIAKVKKDLETPENHLYLPVYFIWGKKP</sequence>
<organism evidence="4">
    <name type="scientific">Grosmannia clavigera (strain kw1407 / UAMH 11150)</name>
    <name type="common">Blue stain fungus</name>
    <name type="synonym">Graphiocladiella clavigera</name>
    <dbReference type="NCBI Taxonomy" id="655863"/>
    <lineage>
        <taxon>Eukaryota</taxon>
        <taxon>Fungi</taxon>
        <taxon>Dikarya</taxon>
        <taxon>Ascomycota</taxon>
        <taxon>Pezizomycotina</taxon>
        <taxon>Sordariomycetes</taxon>
        <taxon>Sordariomycetidae</taxon>
        <taxon>Ophiostomatales</taxon>
        <taxon>Ophiostomataceae</taxon>
        <taxon>Leptographium</taxon>
    </lineage>
</organism>
<keyword evidence="3" id="KW-0808">Transferase</keyword>
<dbReference type="InParanoid" id="F0XQD2"/>
<dbReference type="Gene3D" id="3.40.50.150">
    <property type="entry name" value="Vaccinia Virus protein VP39"/>
    <property type="match status" value="1"/>
</dbReference>